<dbReference type="InterPro" id="IPR035996">
    <property type="entry name" value="4pyrrol_Methylase_sf"/>
</dbReference>
<dbReference type="Gene3D" id="3.40.1010.10">
    <property type="entry name" value="Cobalt-precorrin-4 Transmethylase, Domain 1"/>
    <property type="match status" value="1"/>
</dbReference>
<keyword evidence="2" id="KW-0169">Cobalamin biosynthesis</keyword>
<dbReference type="InterPro" id="IPR014777">
    <property type="entry name" value="4pyrrole_Mease_sub1"/>
</dbReference>
<evidence type="ECO:0000256" key="4">
    <source>
        <dbReference type="ARBA" id="ARBA00022679"/>
    </source>
</evidence>
<organism evidence="7 8">
    <name type="scientific">Listeria immobilis</name>
    <dbReference type="NCBI Taxonomy" id="2713502"/>
    <lineage>
        <taxon>Bacteria</taxon>
        <taxon>Bacillati</taxon>
        <taxon>Bacillota</taxon>
        <taxon>Bacilli</taxon>
        <taxon>Bacillales</taxon>
        <taxon>Listeriaceae</taxon>
        <taxon>Listeria</taxon>
    </lineage>
</organism>
<keyword evidence="5" id="KW-0949">S-adenosyl-L-methionine</keyword>
<sequence>MISVVGIGPGDANFLTTEATGVLKIADTVFGSERQLQEISNITTATKQLLPKKLAELKTVPHEGKEIVILASGDPLLYGIGNWVLRHFTSEVRIVPGISSIQMMFHKMKLPMNDCFITSSHGKTPDFDFLLQHSKVAMVTDSLIGPYEIAQEILKRGLQKIIYIGENLSTTEERIHQLAPNKVAKKYDMNVVVIVDER</sequence>
<dbReference type="InterPro" id="IPR012818">
    <property type="entry name" value="CbiE"/>
</dbReference>
<dbReference type="AlphaFoldDB" id="A0A7X0X9J1"/>
<dbReference type="InterPro" id="IPR014776">
    <property type="entry name" value="4pyrrole_Mease_sub2"/>
</dbReference>
<keyword evidence="3 7" id="KW-0489">Methyltransferase</keyword>
<dbReference type="Pfam" id="PF00590">
    <property type="entry name" value="TP_methylase"/>
    <property type="match status" value="1"/>
</dbReference>
<dbReference type="EMBL" id="JAASTW010000024">
    <property type="protein sequence ID" value="MBC1490062.1"/>
    <property type="molecule type" value="Genomic_DNA"/>
</dbReference>
<protein>
    <submittedName>
        <fullName evidence="7">Cobalt-precorrin-7 (C(5))-methyltransferase</fullName>
        <ecNumber evidence="7">2.1.1.289</ecNumber>
    </submittedName>
</protein>
<feature type="domain" description="Tetrapyrrole methylase" evidence="6">
    <location>
        <begin position="1"/>
        <end position="176"/>
    </location>
</feature>
<dbReference type="GO" id="GO:0009236">
    <property type="term" value="P:cobalamin biosynthetic process"/>
    <property type="evidence" value="ECO:0007669"/>
    <property type="project" value="UniProtKB-UniPathway"/>
</dbReference>
<accession>A0A7X0X9J1</accession>
<dbReference type="NCBIfam" id="NF004456">
    <property type="entry name" value="PRK05787.1-4"/>
    <property type="match status" value="1"/>
</dbReference>
<dbReference type="UniPathway" id="UPA00148"/>
<dbReference type="InterPro" id="IPR000878">
    <property type="entry name" value="4pyrrol_Mease"/>
</dbReference>
<name>A0A7X0X9J1_9LIST</name>
<comment type="caution">
    <text evidence="7">The sequence shown here is derived from an EMBL/GenBank/DDBJ whole genome shotgun (WGS) entry which is preliminary data.</text>
</comment>
<dbReference type="PANTHER" id="PTHR43182:SF1">
    <property type="entry name" value="COBALT-PRECORRIN-7 C(5)-METHYLTRANSFERASE"/>
    <property type="match status" value="1"/>
</dbReference>
<evidence type="ECO:0000313" key="7">
    <source>
        <dbReference type="EMBL" id="MBC1490062.1"/>
    </source>
</evidence>
<comment type="pathway">
    <text evidence="1">Cofactor biosynthesis; adenosylcobalamin biosynthesis.</text>
</comment>
<evidence type="ECO:0000256" key="5">
    <source>
        <dbReference type="ARBA" id="ARBA00022691"/>
    </source>
</evidence>
<dbReference type="SUPFAM" id="SSF53790">
    <property type="entry name" value="Tetrapyrrole methylase"/>
    <property type="match status" value="1"/>
</dbReference>
<dbReference type="EC" id="2.1.1.289" evidence="7"/>
<dbReference type="PANTHER" id="PTHR43182">
    <property type="entry name" value="COBALT-PRECORRIN-6B C(15)-METHYLTRANSFERASE (DECARBOXYLATING)"/>
    <property type="match status" value="1"/>
</dbReference>
<keyword evidence="4 7" id="KW-0808">Transferase</keyword>
<dbReference type="GO" id="GO:0008276">
    <property type="term" value="F:protein methyltransferase activity"/>
    <property type="evidence" value="ECO:0007669"/>
    <property type="project" value="InterPro"/>
</dbReference>
<reference evidence="7 8" key="1">
    <citation type="submission" date="2020-03" db="EMBL/GenBank/DDBJ databases">
        <title>Soil Listeria distribution.</title>
        <authorList>
            <person name="Liao J."/>
            <person name="Wiedmann M."/>
        </authorList>
    </citation>
    <scope>NUCLEOTIDE SEQUENCE [LARGE SCALE GENOMIC DNA]</scope>
    <source>
        <strain evidence="7 8">FSL L7-1554</strain>
    </source>
</reference>
<dbReference type="GO" id="GO:0032259">
    <property type="term" value="P:methylation"/>
    <property type="evidence" value="ECO:0007669"/>
    <property type="project" value="UniProtKB-KW"/>
</dbReference>
<evidence type="ECO:0000256" key="2">
    <source>
        <dbReference type="ARBA" id="ARBA00022573"/>
    </source>
</evidence>
<proteinExistence type="predicted"/>
<dbReference type="Proteomes" id="UP000561617">
    <property type="component" value="Unassembled WGS sequence"/>
</dbReference>
<dbReference type="InterPro" id="IPR050714">
    <property type="entry name" value="Cobalamin_biosynth_MTase"/>
</dbReference>
<dbReference type="NCBIfam" id="TIGR02467">
    <property type="entry name" value="CbiE"/>
    <property type="match status" value="1"/>
</dbReference>
<dbReference type="RefSeq" id="WP_185381577.1">
    <property type="nucleotide sequence ID" value="NZ_JAASTW010000024.1"/>
</dbReference>
<dbReference type="CDD" id="cd11644">
    <property type="entry name" value="Precorrin-6Y-MT"/>
    <property type="match status" value="1"/>
</dbReference>
<gene>
    <name evidence="7" type="ORF">HCJ38_13800</name>
</gene>
<dbReference type="Gene3D" id="3.30.950.10">
    <property type="entry name" value="Methyltransferase, Cobalt-precorrin-4 Transmethylase, Domain 2"/>
    <property type="match status" value="1"/>
</dbReference>
<evidence type="ECO:0000256" key="3">
    <source>
        <dbReference type="ARBA" id="ARBA00022603"/>
    </source>
</evidence>
<evidence type="ECO:0000256" key="1">
    <source>
        <dbReference type="ARBA" id="ARBA00004953"/>
    </source>
</evidence>
<evidence type="ECO:0000259" key="6">
    <source>
        <dbReference type="Pfam" id="PF00590"/>
    </source>
</evidence>
<evidence type="ECO:0000313" key="8">
    <source>
        <dbReference type="Proteomes" id="UP000561617"/>
    </source>
</evidence>